<name>A0ABX3WXC2_9BRAD</name>
<protein>
    <submittedName>
        <fullName evidence="1">Uncharacterized protein</fullName>
    </submittedName>
</protein>
<keyword evidence="2" id="KW-1185">Reference proteome</keyword>
<gene>
    <name evidence="1" type="ORF">BST63_27375</name>
</gene>
<dbReference type="Proteomes" id="UP000193884">
    <property type="component" value="Unassembled WGS sequence"/>
</dbReference>
<proteinExistence type="predicted"/>
<dbReference type="EMBL" id="NAFK01000172">
    <property type="protein sequence ID" value="OSJ24263.1"/>
    <property type="molecule type" value="Genomic_DNA"/>
</dbReference>
<comment type="caution">
    <text evidence="1">The sequence shown here is derived from an EMBL/GenBank/DDBJ whole genome shotgun (WGS) entry which is preliminary data.</text>
</comment>
<dbReference type="RefSeq" id="WP_085385163.1">
    <property type="nucleotide sequence ID" value="NZ_NAFJ01000158.1"/>
</dbReference>
<organism evidence="1 2">
    <name type="scientific">Bradyrhizobium canariense</name>
    <dbReference type="NCBI Taxonomy" id="255045"/>
    <lineage>
        <taxon>Bacteria</taxon>
        <taxon>Pseudomonadati</taxon>
        <taxon>Pseudomonadota</taxon>
        <taxon>Alphaproteobacteria</taxon>
        <taxon>Hyphomicrobiales</taxon>
        <taxon>Nitrobacteraceae</taxon>
        <taxon>Bradyrhizobium</taxon>
    </lineage>
</organism>
<sequence length="244" mass="27001">MALPIHRPSGWAQPKLTGFLESLWANSLAVFDNKQESHRVCRIDDVMAKISEKWKPASPTVDNIVPLMMFFRSHSAFRSAAALGFGGALVEGIAVLRLSLEFAGYAALIAGDPSLTRPWFDRDSDPTAKKRVRDEFQGGKIKVALTKLDPQVSQAYRELYERLIQFGAHPNEKSITANLTIEKGAGETKLNQVYLQGDGIALDHWLRTASQLGICTLKIFARIHDARFAELKVSARIAELAQGL</sequence>
<accession>A0ABX3WXC2</accession>
<evidence type="ECO:0000313" key="1">
    <source>
        <dbReference type="EMBL" id="OSJ24263.1"/>
    </source>
</evidence>
<reference evidence="1 2" key="1">
    <citation type="submission" date="2017-03" db="EMBL/GenBank/DDBJ databases">
        <title>Whole genome sequences of fourteen strains of Bradyrhizobium canariense and one strain of Bradyrhizobium japonicum isolated from Lupinus (Papilionoideae: Genisteae) species in Algeria.</title>
        <authorList>
            <person name="Crovadore J."/>
            <person name="Chekireb D."/>
            <person name="Brachmann A."/>
            <person name="Chablais R."/>
            <person name="Cochard B."/>
            <person name="Lefort F."/>
        </authorList>
    </citation>
    <scope>NUCLEOTIDE SEQUENCE [LARGE SCALE GENOMIC DNA]</scope>
    <source>
        <strain evidence="1 2">UBMAN05</strain>
    </source>
</reference>
<evidence type="ECO:0000313" key="2">
    <source>
        <dbReference type="Proteomes" id="UP000193884"/>
    </source>
</evidence>